<dbReference type="KEGG" id="scl:sce1785"/>
<reference evidence="2 3" key="1">
    <citation type="journal article" date="2007" name="Nat. Biotechnol.">
        <title>Complete genome sequence of the myxobacterium Sorangium cellulosum.</title>
        <authorList>
            <person name="Schneiker S."/>
            <person name="Perlova O."/>
            <person name="Kaiser O."/>
            <person name="Gerth K."/>
            <person name="Alici A."/>
            <person name="Altmeyer M.O."/>
            <person name="Bartels D."/>
            <person name="Bekel T."/>
            <person name="Beyer S."/>
            <person name="Bode E."/>
            <person name="Bode H.B."/>
            <person name="Bolten C.J."/>
            <person name="Choudhuri J.V."/>
            <person name="Doss S."/>
            <person name="Elnakady Y.A."/>
            <person name="Frank B."/>
            <person name="Gaigalat L."/>
            <person name="Goesmann A."/>
            <person name="Groeger C."/>
            <person name="Gross F."/>
            <person name="Jelsbak L."/>
            <person name="Jelsbak L."/>
            <person name="Kalinowski J."/>
            <person name="Kegler C."/>
            <person name="Knauber T."/>
            <person name="Konietzny S."/>
            <person name="Kopp M."/>
            <person name="Krause L."/>
            <person name="Krug D."/>
            <person name="Linke B."/>
            <person name="Mahmud T."/>
            <person name="Martinez-Arias R."/>
            <person name="McHardy A.C."/>
            <person name="Merai M."/>
            <person name="Meyer F."/>
            <person name="Mormann S."/>
            <person name="Munoz-Dorado J."/>
            <person name="Perez J."/>
            <person name="Pradella S."/>
            <person name="Rachid S."/>
            <person name="Raddatz G."/>
            <person name="Rosenau F."/>
            <person name="Rueckert C."/>
            <person name="Sasse F."/>
            <person name="Scharfe M."/>
            <person name="Schuster S.C."/>
            <person name="Suen G."/>
            <person name="Treuner-Lange A."/>
            <person name="Velicer G.J."/>
            <person name="Vorholter F.-J."/>
            <person name="Weissman K.J."/>
            <person name="Welch R.D."/>
            <person name="Wenzel S.C."/>
            <person name="Whitworth D.E."/>
            <person name="Wilhelm S."/>
            <person name="Wittmann C."/>
            <person name="Bloecker H."/>
            <person name="Puehler A."/>
            <person name="Mueller R."/>
        </authorList>
    </citation>
    <scope>NUCLEOTIDE SEQUENCE [LARGE SCALE GENOMIC DNA]</scope>
    <source>
        <strain evidence="3">So ce56</strain>
    </source>
</reference>
<dbReference type="Proteomes" id="UP000002139">
    <property type="component" value="Chromosome"/>
</dbReference>
<proteinExistence type="predicted"/>
<dbReference type="EMBL" id="AM746676">
    <property type="protein sequence ID" value="CAN91945.1"/>
    <property type="molecule type" value="Genomic_DNA"/>
</dbReference>
<accession>A9FJD6</accession>
<feature type="region of interest" description="Disordered" evidence="1">
    <location>
        <begin position="236"/>
        <end position="288"/>
    </location>
</feature>
<evidence type="ECO:0000313" key="2">
    <source>
        <dbReference type="EMBL" id="CAN91945.1"/>
    </source>
</evidence>
<evidence type="ECO:0000256" key="1">
    <source>
        <dbReference type="SAM" id="MobiDB-lite"/>
    </source>
</evidence>
<sequence>MFTGHLSLRAPARLLARPAGLSLLQKGQEPFPRVVRREAAGEPLAQERQRRLEVEIVLRRERLEAEAHRDRALRGDGGGHLVDRGVERVRLDHLVEESALRGLVGVEALPEEHHLQQLAPAHVPLEHRHDHHREQADVDLRRPELGAAGADREVRRRDEPEPAAQRVAVHPRHNRLARVREGEQEVRVIALHLGRRRPLGARDLREVPARAERVARAGQDHAAHRLVRRARREGVEELAHHRRPDGVLAPRVVQREPEDAPRREGLDDRVRALRHEAAPPAALATPPS</sequence>
<keyword evidence="3" id="KW-1185">Reference proteome</keyword>
<organism evidence="2 3">
    <name type="scientific">Sorangium cellulosum (strain So ce56)</name>
    <name type="common">Polyangium cellulosum (strain So ce56)</name>
    <dbReference type="NCBI Taxonomy" id="448385"/>
    <lineage>
        <taxon>Bacteria</taxon>
        <taxon>Pseudomonadati</taxon>
        <taxon>Myxococcota</taxon>
        <taxon>Polyangia</taxon>
        <taxon>Polyangiales</taxon>
        <taxon>Polyangiaceae</taxon>
        <taxon>Sorangium</taxon>
    </lineage>
</organism>
<feature type="compositionally biased region" description="Basic and acidic residues" evidence="1">
    <location>
        <begin position="143"/>
        <end position="160"/>
    </location>
</feature>
<feature type="region of interest" description="Disordered" evidence="1">
    <location>
        <begin position="143"/>
        <end position="172"/>
    </location>
</feature>
<dbReference type="HOGENOM" id="CLU_966118_0_0_7"/>
<gene>
    <name evidence="2" type="ordered locus">sce1785</name>
</gene>
<evidence type="ECO:0000313" key="3">
    <source>
        <dbReference type="Proteomes" id="UP000002139"/>
    </source>
</evidence>
<feature type="compositionally biased region" description="Low complexity" evidence="1">
    <location>
        <begin position="278"/>
        <end position="288"/>
    </location>
</feature>
<name>A9FJD6_SORC5</name>
<feature type="compositionally biased region" description="Basic and acidic residues" evidence="1">
    <location>
        <begin position="253"/>
        <end position="277"/>
    </location>
</feature>
<protein>
    <submittedName>
        <fullName evidence="2">Uncharacterized protein</fullName>
    </submittedName>
</protein>
<dbReference type="AlphaFoldDB" id="A9FJD6"/>